<feature type="transmembrane region" description="Helical" evidence="8">
    <location>
        <begin position="16"/>
        <end position="35"/>
    </location>
</feature>
<dbReference type="EMBL" id="CAMGYJ010000005">
    <property type="protein sequence ID" value="CAI0408627.1"/>
    <property type="molecule type" value="Genomic_DNA"/>
</dbReference>
<evidence type="ECO:0000256" key="2">
    <source>
        <dbReference type="ARBA" id="ARBA00007727"/>
    </source>
</evidence>
<evidence type="ECO:0000313" key="11">
    <source>
        <dbReference type="EMBL" id="CAI0408627.1"/>
    </source>
</evidence>
<evidence type="ECO:0000256" key="4">
    <source>
        <dbReference type="ARBA" id="ARBA00022968"/>
    </source>
</evidence>
<evidence type="ECO:0008006" key="13">
    <source>
        <dbReference type="Google" id="ProtNLM"/>
    </source>
</evidence>
<dbReference type="Pfam" id="PF13839">
    <property type="entry name" value="PC-Esterase"/>
    <property type="match status" value="1"/>
</dbReference>
<dbReference type="GO" id="GO:0016020">
    <property type="term" value="C:membrane"/>
    <property type="evidence" value="ECO:0007669"/>
    <property type="project" value="UniProtKB-SubCell"/>
</dbReference>
<evidence type="ECO:0000256" key="3">
    <source>
        <dbReference type="ARBA" id="ARBA00022692"/>
    </source>
</evidence>
<evidence type="ECO:0000259" key="10">
    <source>
        <dbReference type="Pfam" id="PF14416"/>
    </source>
</evidence>
<dbReference type="InterPro" id="IPR026057">
    <property type="entry name" value="TBL_C"/>
</dbReference>
<dbReference type="InterPro" id="IPR025846">
    <property type="entry name" value="TBL_N"/>
</dbReference>
<evidence type="ECO:0000256" key="8">
    <source>
        <dbReference type="SAM" id="Phobius"/>
    </source>
</evidence>
<keyword evidence="4" id="KW-0735">Signal-anchor</keyword>
<dbReference type="Pfam" id="PF14416">
    <property type="entry name" value="PMR5N"/>
    <property type="match status" value="1"/>
</dbReference>
<proteinExistence type="inferred from homology"/>
<dbReference type="Proteomes" id="UP001154282">
    <property type="component" value="Unassembled WGS sequence"/>
</dbReference>
<comment type="caution">
    <text evidence="11">The sequence shown here is derived from an EMBL/GenBank/DDBJ whole genome shotgun (WGS) entry which is preliminary data.</text>
</comment>
<name>A0AAV0JFD2_9ROSI</name>
<dbReference type="GO" id="GO:0005794">
    <property type="term" value="C:Golgi apparatus"/>
    <property type="evidence" value="ECO:0007669"/>
    <property type="project" value="TreeGrafter"/>
</dbReference>
<keyword evidence="5 8" id="KW-1133">Transmembrane helix</keyword>
<evidence type="ECO:0000256" key="7">
    <source>
        <dbReference type="SAM" id="MobiDB-lite"/>
    </source>
</evidence>
<dbReference type="InterPro" id="IPR029962">
    <property type="entry name" value="TBL"/>
</dbReference>
<protein>
    <recommendedName>
        <fullName evidence="13">Trichome birefringence-like N-terminal domain-containing protein</fullName>
    </recommendedName>
</protein>
<feature type="domain" description="Trichome birefringence-like N-terminal" evidence="10">
    <location>
        <begin position="123"/>
        <end position="175"/>
    </location>
</feature>
<keyword evidence="6 8" id="KW-0472">Membrane</keyword>
<organism evidence="11 12">
    <name type="scientific">Linum tenue</name>
    <dbReference type="NCBI Taxonomy" id="586396"/>
    <lineage>
        <taxon>Eukaryota</taxon>
        <taxon>Viridiplantae</taxon>
        <taxon>Streptophyta</taxon>
        <taxon>Embryophyta</taxon>
        <taxon>Tracheophyta</taxon>
        <taxon>Spermatophyta</taxon>
        <taxon>Magnoliopsida</taxon>
        <taxon>eudicotyledons</taxon>
        <taxon>Gunneridae</taxon>
        <taxon>Pentapetalae</taxon>
        <taxon>rosids</taxon>
        <taxon>fabids</taxon>
        <taxon>Malpighiales</taxon>
        <taxon>Linaceae</taxon>
        <taxon>Linum</taxon>
    </lineage>
</organism>
<evidence type="ECO:0000256" key="1">
    <source>
        <dbReference type="ARBA" id="ARBA00004167"/>
    </source>
</evidence>
<comment type="similarity">
    <text evidence="2">Belongs to the PC-esterase family. TBL subfamily.</text>
</comment>
<dbReference type="PANTHER" id="PTHR32285:SF219">
    <property type="entry name" value="PROTEIN TRICHOME BIREFRINGENCE-LIKE 24"/>
    <property type="match status" value="1"/>
</dbReference>
<comment type="subcellular location">
    <subcellularLocation>
        <location evidence="1">Membrane</location>
        <topology evidence="1">Single-pass membrane protein</topology>
    </subcellularLocation>
</comment>
<feature type="domain" description="Trichome birefringence-like C-terminal" evidence="9">
    <location>
        <begin position="176"/>
        <end position="461"/>
    </location>
</feature>
<sequence>MKQILKLWSLNKQNQWILKFGISVLVVGLAFRLLFSQSTRFEPELEAASSSYITARTYLPVSPPPASVEMSEPSSDAAVDNLSVPPPAPQPSSSAAAAETSNSTMSIDGRPDPDENEAPDDGKCNLLVGDWVPEPSGPMYTNATCRLIDGHQNCMKNGRPDSGYLYWKWKPRRCELPAFDAQRFLELMRNKAWGLIGDSISRNHVESLLCMLSTVEEAVEVYHDKDYRSKTWSFPSYNFTVANIWAPFLVEAAIFEDYNGVSTSEVQLQLDKLDKSWVDAYSSFDYAIISTGKWFLKAAVYHENNTVVGCHICPAGKNFTETGFVFAYEKALGFAMKSILQSKHKGQIFFRTSTPDHFQDGEWHNGGTCRQTAPVKAGEFELKEVELAEFEKVLAKAAESGVNFKLIDFTNLLLTRPDGHPDAYRNFQPFAKDKNATVQKDCLHWCLPGPIDYLNDVLMEMVVNG</sequence>
<gene>
    <name evidence="11" type="ORF">LITE_LOCUS14040</name>
</gene>
<feature type="region of interest" description="Disordered" evidence="7">
    <location>
        <begin position="63"/>
        <end position="125"/>
    </location>
</feature>
<evidence type="ECO:0000256" key="5">
    <source>
        <dbReference type="ARBA" id="ARBA00022989"/>
    </source>
</evidence>
<reference evidence="11" key="1">
    <citation type="submission" date="2022-08" db="EMBL/GenBank/DDBJ databases">
        <authorList>
            <person name="Gutierrez-Valencia J."/>
        </authorList>
    </citation>
    <scope>NUCLEOTIDE SEQUENCE</scope>
</reference>
<dbReference type="GO" id="GO:0016413">
    <property type="term" value="F:O-acetyltransferase activity"/>
    <property type="evidence" value="ECO:0007669"/>
    <property type="project" value="InterPro"/>
</dbReference>
<keyword evidence="12" id="KW-1185">Reference proteome</keyword>
<evidence type="ECO:0000259" key="9">
    <source>
        <dbReference type="Pfam" id="PF13839"/>
    </source>
</evidence>
<keyword evidence="3 8" id="KW-0812">Transmembrane</keyword>
<evidence type="ECO:0000313" key="12">
    <source>
        <dbReference type="Proteomes" id="UP001154282"/>
    </source>
</evidence>
<accession>A0AAV0JFD2</accession>
<dbReference type="PANTHER" id="PTHR32285">
    <property type="entry name" value="PROTEIN TRICHOME BIREFRINGENCE-LIKE 9-RELATED"/>
    <property type="match status" value="1"/>
</dbReference>
<dbReference type="AlphaFoldDB" id="A0AAV0JFD2"/>
<evidence type="ECO:0000256" key="6">
    <source>
        <dbReference type="ARBA" id="ARBA00023136"/>
    </source>
</evidence>